<gene>
    <name evidence="5" type="ORF">PACLA_8A042970</name>
</gene>
<dbReference type="PANTHER" id="PTHR24198">
    <property type="entry name" value="ANKYRIN REPEAT AND PROTEIN KINASE DOMAIN-CONTAINING PROTEIN"/>
    <property type="match status" value="1"/>
</dbReference>
<protein>
    <submittedName>
        <fullName evidence="5">Ankyrin repeat and KH domain-containing mask-like</fullName>
    </submittedName>
</protein>
<proteinExistence type="predicted"/>
<evidence type="ECO:0000256" key="2">
    <source>
        <dbReference type="ARBA" id="ARBA00023043"/>
    </source>
</evidence>
<keyword evidence="3" id="KW-0175">Coiled coil</keyword>
<accession>A0A7D9EHH0</accession>
<dbReference type="InterPro" id="IPR002110">
    <property type="entry name" value="Ankyrin_rpt"/>
</dbReference>
<evidence type="ECO:0000256" key="4">
    <source>
        <dbReference type="SAM" id="MobiDB-lite"/>
    </source>
</evidence>
<sequence>MANCQDVSGATPLHYAINAGSDDDKRSDVVIKHLLKYGADSTFADTNGRLALHWAANAGNATICAMMVHNGSPVNSRCNDGHTALHIAASQGHAECIRVLVIECGADINIEDGHGYTPLFNAITSRHIHCAELLLYEDASPNHCNTQGNSPAHLAASKGLTEALEVLVKYQGSLELRNNAGNLPIHEAVLFQQQGAVNYILRCQCDANARNKQGFTPLHLAASVGSIHLCQCLLEGGADMNCINTQCKNEIYKFLTPLDLAKLNKHSECVEYLEDNGGFRGDEITKLACRKIQRWWRRHRAPKTTLDPVEEYHNDCLKKSEGATCLEITQRASEDDTNCLTKTQDKDEQREHNISEHKKDNGLQQLESTSERRRTLSNSSRNIPIEINVFETKRLSVPGVHSNELKTRTSKNSKNKAQKQSHEMLDDLHKSKSKTSLVNRAAVGPVKYTRCVKNPTRKSPSTARNATVKETRHALKTKIPGDNRKLSSASLKQVEGRECKQETSKQATAKQERPYTLQQTECDVKPSSISRKQAEGREDIQTTSKLETPCTTKEDLKRALDVEILRKEKLSKEIARLKKNLEERSQSLEMRLGVIEKNLKKL</sequence>
<feature type="compositionally biased region" description="Basic residues" evidence="4">
    <location>
        <begin position="408"/>
        <end position="419"/>
    </location>
</feature>
<dbReference type="EMBL" id="CACRXK020006050">
    <property type="protein sequence ID" value="CAB4008193.1"/>
    <property type="molecule type" value="Genomic_DNA"/>
</dbReference>
<feature type="coiled-coil region" evidence="3">
    <location>
        <begin position="553"/>
        <end position="598"/>
    </location>
</feature>
<dbReference type="Proteomes" id="UP001152795">
    <property type="component" value="Unassembled WGS sequence"/>
</dbReference>
<evidence type="ECO:0000313" key="6">
    <source>
        <dbReference type="Proteomes" id="UP001152795"/>
    </source>
</evidence>
<dbReference type="AlphaFoldDB" id="A0A7D9EHH0"/>
<evidence type="ECO:0000256" key="3">
    <source>
        <dbReference type="SAM" id="Coils"/>
    </source>
</evidence>
<dbReference type="PROSITE" id="PS50297">
    <property type="entry name" value="ANK_REP_REGION"/>
    <property type="match status" value="5"/>
</dbReference>
<dbReference type="Gene3D" id="1.25.40.20">
    <property type="entry name" value="Ankyrin repeat-containing domain"/>
    <property type="match status" value="4"/>
</dbReference>
<keyword evidence="2" id="KW-0040">ANK repeat</keyword>
<feature type="compositionally biased region" description="Basic and acidic residues" evidence="4">
    <location>
        <begin position="343"/>
        <end position="361"/>
    </location>
</feature>
<dbReference type="PANTHER" id="PTHR24198:SF165">
    <property type="entry name" value="ANKYRIN REPEAT-CONTAINING PROTEIN-RELATED"/>
    <property type="match status" value="1"/>
</dbReference>
<dbReference type="Pfam" id="PF12796">
    <property type="entry name" value="Ank_2"/>
    <property type="match status" value="2"/>
</dbReference>
<keyword evidence="1" id="KW-0677">Repeat</keyword>
<name>A0A7D9EHH0_PARCT</name>
<feature type="region of interest" description="Disordered" evidence="4">
    <location>
        <begin position="400"/>
        <end position="426"/>
    </location>
</feature>
<dbReference type="Pfam" id="PF13637">
    <property type="entry name" value="Ank_4"/>
    <property type="match status" value="1"/>
</dbReference>
<dbReference type="SMART" id="SM00248">
    <property type="entry name" value="ANK"/>
    <property type="match status" value="8"/>
</dbReference>
<keyword evidence="6" id="KW-1185">Reference proteome</keyword>
<dbReference type="PRINTS" id="PR01415">
    <property type="entry name" value="ANKYRIN"/>
</dbReference>
<feature type="region of interest" description="Disordered" evidence="4">
    <location>
        <begin position="339"/>
        <end position="379"/>
    </location>
</feature>
<evidence type="ECO:0000256" key="1">
    <source>
        <dbReference type="ARBA" id="ARBA00022737"/>
    </source>
</evidence>
<dbReference type="PROSITE" id="PS50088">
    <property type="entry name" value="ANK_REPEAT"/>
    <property type="match status" value="5"/>
</dbReference>
<evidence type="ECO:0000313" key="5">
    <source>
        <dbReference type="EMBL" id="CAB4008193.1"/>
    </source>
</evidence>
<organism evidence="5 6">
    <name type="scientific">Paramuricea clavata</name>
    <name type="common">Red gorgonian</name>
    <name type="synonym">Violescent sea-whip</name>
    <dbReference type="NCBI Taxonomy" id="317549"/>
    <lineage>
        <taxon>Eukaryota</taxon>
        <taxon>Metazoa</taxon>
        <taxon>Cnidaria</taxon>
        <taxon>Anthozoa</taxon>
        <taxon>Octocorallia</taxon>
        <taxon>Malacalcyonacea</taxon>
        <taxon>Plexauridae</taxon>
        <taxon>Paramuricea</taxon>
    </lineage>
</organism>
<reference evidence="5" key="1">
    <citation type="submission" date="2020-04" db="EMBL/GenBank/DDBJ databases">
        <authorList>
            <person name="Alioto T."/>
            <person name="Alioto T."/>
            <person name="Gomez Garrido J."/>
        </authorList>
    </citation>
    <scope>NUCLEOTIDE SEQUENCE</scope>
    <source>
        <strain evidence="5">A484AB</strain>
    </source>
</reference>
<dbReference type="InterPro" id="IPR036770">
    <property type="entry name" value="Ankyrin_rpt-contain_sf"/>
</dbReference>
<dbReference type="SUPFAM" id="SSF48403">
    <property type="entry name" value="Ankyrin repeat"/>
    <property type="match status" value="1"/>
</dbReference>
<dbReference type="OrthoDB" id="6020557at2759"/>
<comment type="caution">
    <text evidence="5">The sequence shown here is derived from an EMBL/GenBank/DDBJ whole genome shotgun (WGS) entry which is preliminary data.</text>
</comment>